<dbReference type="Proteomes" id="UP000722485">
    <property type="component" value="Unassembled WGS sequence"/>
</dbReference>
<dbReference type="InterPro" id="IPR029058">
    <property type="entry name" value="AB_hydrolase_fold"/>
</dbReference>
<evidence type="ECO:0000259" key="5">
    <source>
        <dbReference type="Pfam" id="PF08386"/>
    </source>
</evidence>
<keyword evidence="7" id="KW-1185">Reference proteome</keyword>
<comment type="similarity">
    <text evidence="1">Belongs to the peptidase S33 family.</text>
</comment>
<keyword evidence="3" id="KW-0732">Signal</keyword>
<evidence type="ECO:0000313" key="7">
    <source>
        <dbReference type="Proteomes" id="UP000722485"/>
    </source>
</evidence>
<proteinExistence type="inferred from homology"/>
<reference evidence="6" key="1">
    <citation type="submission" date="2020-03" db="EMBL/GenBank/DDBJ databases">
        <title>Draft Genome Sequence of Cylindrodendrum hubeiense.</title>
        <authorList>
            <person name="Buettner E."/>
            <person name="Kellner H."/>
        </authorList>
    </citation>
    <scope>NUCLEOTIDE SEQUENCE</scope>
    <source>
        <strain evidence="6">IHI 201604</strain>
    </source>
</reference>
<evidence type="ECO:0000259" key="4">
    <source>
        <dbReference type="Pfam" id="PF00561"/>
    </source>
</evidence>
<dbReference type="Gene3D" id="3.40.50.1820">
    <property type="entry name" value="alpha/beta hydrolase"/>
    <property type="match status" value="1"/>
</dbReference>
<dbReference type="PANTHER" id="PTHR43248">
    <property type="entry name" value="2-SUCCINYL-6-HYDROXY-2,4-CYCLOHEXADIENE-1-CARBOXYLATE SYNTHASE"/>
    <property type="match status" value="1"/>
</dbReference>
<comment type="caution">
    <text evidence="6">The sequence shown here is derived from an EMBL/GenBank/DDBJ whole genome shotgun (WGS) entry which is preliminary data.</text>
</comment>
<protein>
    <submittedName>
        <fullName evidence="6">Uncharacterized protein</fullName>
    </submittedName>
</protein>
<name>A0A9P5HCP6_9HYPO</name>
<accession>A0A9P5HCP6</accession>
<dbReference type="InterPro" id="IPR000073">
    <property type="entry name" value="AB_hydrolase_1"/>
</dbReference>
<feature type="chain" id="PRO_5040252938" evidence="3">
    <location>
        <begin position="25"/>
        <end position="525"/>
    </location>
</feature>
<dbReference type="InterPro" id="IPR051601">
    <property type="entry name" value="Serine_prot/Carboxylest_S33"/>
</dbReference>
<gene>
    <name evidence="6" type="ORF">G7Z17_g7696</name>
</gene>
<evidence type="ECO:0000256" key="1">
    <source>
        <dbReference type="ARBA" id="ARBA00010088"/>
    </source>
</evidence>
<dbReference type="GO" id="GO:0016787">
    <property type="term" value="F:hydrolase activity"/>
    <property type="evidence" value="ECO:0007669"/>
    <property type="project" value="UniProtKB-KW"/>
</dbReference>
<sequence length="525" mass="57193">MGIFSPRRLLQLLPVILATPLGLQQNIRNHGIVWKSCDLGLNETAPMLCGSLVVPLDYTDTYSSETIKLELLKVDAVKSPSKGSILFNFGGPGATGKAAFALYANLLLGATGGYHDLVTLVPRGTGDTLPFSCYSSAEKREYAGLMSPMLSGNFSDTALARIWADSQVFSETCYATQNKTGDLVGTAFVARDLMQIVDALDEDGLLRYWGISYGTILGATVAAMFPERMDKVILDGVVNPYEYYSNREVELYKDTDKVFSGFCVGCIANPDKCPLATGNITAPELEAEIYAFLDDLRHNPIVIPDPTRWYVIDYNMVKPLLHHLLYAPRVWPAAAVILNALITRNVKTIGAIAARLAAATAPLDAEAQFGIKCSDTFGQTSDINAFLPTIRARHEASLYVGDTGDSVAMRCARWKLPAKERYSGDFRVTTKNPMLIIGNTYDPVTPLDSAKNVSEAFEGSVLLQHDSYGHDSLPQASLCTAKAVRSYFVDGKLPDLNTVCHIDVPLFSGSDGWKEVLEQLAADKE</sequence>
<dbReference type="SUPFAM" id="SSF53474">
    <property type="entry name" value="alpha/beta-Hydrolases"/>
    <property type="match status" value="1"/>
</dbReference>
<feature type="domain" description="Peptidase S33 tripeptidyl aminopeptidase-like C-terminal" evidence="5">
    <location>
        <begin position="401"/>
        <end position="500"/>
    </location>
</feature>
<dbReference type="EMBL" id="JAANBB010000177">
    <property type="protein sequence ID" value="KAF7547481.1"/>
    <property type="molecule type" value="Genomic_DNA"/>
</dbReference>
<feature type="signal peptide" evidence="3">
    <location>
        <begin position="1"/>
        <end position="24"/>
    </location>
</feature>
<keyword evidence="2" id="KW-0378">Hydrolase</keyword>
<feature type="domain" description="AB hydrolase-1" evidence="4">
    <location>
        <begin position="174"/>
        <end position="237"/>
    </location>
</feature>
<dbReference type="AlphaFoldDB" id="A0A9P5HCP6"/>
<dbReference type="OrthoDB" id="425534at2759"/>
<organism evidence="6 7">
    <name type="scientific">Cylindrodendrum hubeiense</name>
    <dbReference type="NCBI Taxonomy" id="595255"/>
    <lineage>
        <taxon>Eukaryota</taxon>
        <taxon>Fungi</taxon>
        <taxon>Dikarya</taxon>
        <taxon>Ascomycota</taxon>
        <taxon>Pezizomycotina</taxon>
        <taxon>Sordariomycetes</taxon>
        <taxon>Hypocreomycetidae</taxon>
        <taxon>Hypocreales</taxon>
        <taxon>Nectriaceae</taxon>
        <taxon>Cylindrodendrum</taxon>
    </lineage>
</organism>
<dbReference type="InterPro" id="IPR013595">
    <property type="entry name" value="Pept_S33_TAP-like_C"/>
</dbReference>
<evidence type="ECO:0000256" key="3">
    <source>
        <dbReference type="SAM" id="SignalP"/>
    </source>
</evidence>
<dbReference type="PANTHER" id="PTHR43248:SF25">
    <property type="entry name" value="AB HYDROLASE-1 DOMAIN-CONTAINING PROTEIN-RELATED"/>
    <property type="match status" value="1"/>
</dbReference>
<dbReference type="Pfam" id="PF08386">
    <property type="entry name" value="Abhydrolase_4"/>
    <property type="match status" value="1"/>
</dbReference>
<evidence type="ECO:0000256" key="2">
    <source>
        <dbReference type="ARBA" id="ARBA00022801"/>
    </source>
</evidence>
<dbReference type="Pfam" id="PF00561">
    <property type="entry name" value="Abhydrolase_1"/>
    <property type="match status" value="1"/>
</dbReference>
<evidence type="ECO:0000313" key="6">
    <source>
        <dbReference type="EMBL" id="KAF7547481.1"/>
    </source>
</evidence>